<dbReference type="Pfam" id="PF23037">
    <property type="entry name" value="KOWx_SPT5"/>
    <property type="match status" value="1"/>
</dbReference>
<evidence type="ECO:0000256" key="8">
    <source>
        <dbReference type="PIRNR" id="PIRNR036945"/>
    </source>
</evidence>
<feature type="compositionally biased region" description="Low complexity" evidence="9">
    <location>
        <begin position="945"/>
        <end position="955"/>
    </location>
</feature>
<dbReference type="CDD" id="cd06083">
    <property type="entry name" value="KOW_Spt5_3"/>
    <property type="match status" value="1"/>
</dbReference>
<feature type="domain" description="KOW" evidence="11">
    <location>
        <begin position="268"/>
        <end position="295"/>
    </location>
</feature>
<dbReference type="GO" id="GO:0032784">
    <property type="term" value="P:regulation of DNA-templated transcription elongation"/>
    <property type="evidence" value="ECO:0007669"/>
    <property type="project" value="InterPro"/>
</dbReference>
<name>A0A642VAE4_9ASCO</name>
<feature type="compositionally biased region" description="Basic and acidic residues" evidence="9">
    <location>
        <begin position="960"/>
        <end position="969"/>
    </location>
</feature>
<dbReference type="GO" id="GO:0032044">
    <property type="term" value="C:DSIF complex"/>
    <property type="evidence" value="ECO:0007669"/>
    <property type="project" value="TreeGrafter"/>
</dbReference>
<dbReference type="Gene3D" id="2.30.30.30">
    <property type="match status" value="3"/>
</dbReference>
<dbReference type="FunFam" id="2.30.30.30:FF:000018">
    <property type="entry name" value="Transcription elongation factor SPT5"/>
    <property type="match status" value="1"/>
</dbReference>
<evidence type="ECO:0000256" key="1">
    <source>
        <dbReference type="ARBA" id="ARBA00004123"/>
    </source>
</evidence>
<dbReference type="InterPro" id="IPR057936">
    <property type="entry name" value="KOWx_Spt5"/>
</dbReference>
<dbReference type="VEuPathDB" id="FungiDB:TRICI_001293"/>
<evidence type="ECO:0000313" key="14">
    <source>
        <dbReference type="Proteomes" id="UP000761534"/>
    </source>
</evidence>
<feature type="domain" description="KOW" evidence="11">
    <location>
        <begin position="422"/>
        <end position="449"/>
    </location>
</feature>
<dbReference type="InterPro" id="IPR041973">
    <property type="entry name" value="KOW_Spt5_1"/>
</dbReference>
<dbReference type="InterPro" id="IPR041978">
    <property type="entry name" value="KOW_Spt5_5"/>
</dbReference>
<dbReference type="SMART" id="SM00738">
    <property type="entry name" value="NGN"/>
    <property type="match status" value="1"/>
</dbReference>
<feature type="domain" description="Spt5 C-terminal" evidence="12">
    <location>
        <begin position="839"/>
        <end position="969"/>
    </location>
</feature>
<dbReference type="GO" id="GO:0006368">
    <property type="term" value="P:transcription elongation by RNA polymerase II"/>
    <property type="evidence" value="ECO:0007669"/>
    <property type="project" value="TreeGrafter"/>
</dbReference>
<dbReference type="AlphaFoldDB" id="A0A642VAE4"/>
<dbReference type="InterPro" id="IPR008991">
    <property type="entry name" value="Translation_prot_SH3-like_sf"/>
</dbReference>
<feature type="region of interest" description="Disordered" evidence="9">
    <location>
        <begin position="1"/>
        <end position="117"/>
    </location>
</feature>
<feature type="compositionally biased region" description="Acidic residues" evidence="9">
    <location>
        <begin position="7"/>
        <end position="16"/>
    </location>
</feature>
<feature type="compositionally biased region" description="Polar residues" evidence="9">
    <location>
        <begin position="340"/>
        <end position="353"/>
    </location>
</feature>
<dbReference type="InterPro" id="IPR005100">
    <property type="entry name" value="NGN-domain"/>
</dbReference>
<dbReference type="InterPro" id="IPR036735">
    <property type="entry name" value="NGN_dom_sf"/>
</dbReference>
<dbReference type="Pfam" id="PF11942">
    <property type="entry name" value="Spt5_N"/>
    <property type="match status" value="1"/>
</dbReference>
<feature type="region of interest" description="Disordered" evidence="9">
    <location>
        <begin position="320"/>
        <end position="354"/>
    </location>
</feature>
<evidence type="ECO:0000313" key="13">
    <source>
        <dbReference type="EMBL" id="KAA8916567.1"/>
    </source>
</evidence>
<comment type="subunit">
    <text evidence="7">Component of the SPT4-SPT5 complex. Interacts with RNA polymerase II.</text>
</comment>
<dbReference type="GO" id="GO:0000785">
    <property type="term" value="C:chromatin"/>
    <property type="evidence" value="ECO:0007669"/>
    <property type="project" value="UniProtKB-ARBA"/>
</dbReference>
<evidence type="ECO:0000256" key="2">
    <source>
        <dbReference type="ARBA" id="ARBA00006956"/>
    </source>
</evidence>
<dbReference type="InterPro" id="IPR017071">
    <property type="entry name" value="TF_Spt5_eukaryote"/>
</dbReference>
<dbReference type="CDD" id="cd06084">
    <property type="entry name" value="KOW_Spt5_4"/>
    <property type="match status" value="1"/>
</dbReference>
<reference evidence="13" key="1">
    <citation type="journal article" date="2019" name="G3 (Bethesda)">
        <title>Genome Assemblies of Two Rare Opportunistic Yeast Pathogens: Diutina rugosa (syn. Candida rugosa) and Trichomonascus ciferrii (syn. Candida ciferrii).</title>
        <authorList>
            <person name="Mixao V."/>
            <person name="Saus E."/>
            <person name="Hansen A.P."/>
            <person name="Lass-Florl C."/>
            <person name="Gabaldon T."/>
        </authorList>
    </citation>
    <scope>NUCLEOTIDE SEQUENCE</scope>
    <source>
        <strain evidence="13">CBS 4856</strain>
    </source>
</reference>
<keyword evidence="14" id="KW-1185">Reference proteome</keyword>
<dbReference type="Pfam" id="PF03439">
    <property type="entry name" value="Spt5-NGN"/>
    <property type="match status" value="1"/>
</dbReference>
<evidence type="ECO:0000256" key="7">
    <source>
        <dbReference type="ARBA" id="ARBA00025870"/>
    </source>
</evidence>
<evidence type="ECO:0000259" key="11">
    <source>
        <dbReference type="SMART" id="SM00739"/>
    </source>
</evidence>
<dbReference type="InterPro" id="IPR024945">
    <property type="entry name" value="Spt5_C_dom"/>
</dbReference>
<feature type="region of interest" description="Disordered" evidence="9">
    <location>
        <begin position="756"/>
        <end position="792"/>
    </location>
</feature>
<dbReference type="OrthoDB" id="28901at2759"/>
<dbReference type="InterPro" id="IPR006645">
    <property type="entry name" value="NGN-like_dom"/>
</dbReference>
<dbReference type="Pfam" id="PF23290">
    <property type="entry name" value="KOW5_SPT5"/>
    <property type="match status" value="1"/>
</dbReference>
<dbReference type="InterPro" id="IPR041975">
    <property type="entry name" value="KOW_Spt5_2"/>
</dbReference>
<dbReference type="EMBL" id="SWFS01000094">
    <property type="protein sequence ID" value="KAA8916567.1"/>
    <property type="molecule type" value="Genomic_DNA"/>
</dbReference>
<dbReference type="PIRSF" id="PIRSF036945">
    <property type="entry name" value="Spt5"/>
    <property type="match status" value="1"/>
</dbReference>
<dbReference type="CDD" id="cd06085">
    <property type="entry name" value="KOW_Spt5_5"/>
    <property type="match status" value="1"/>
</dbReference>
<feature type="domain" description="NusG-like N-terminal" evidence="10">
    <location>
        <begin position="173"/>
        <end position="262"/>
    </location>
</feature>
<dbReference type="Proteomes" id="UP000761534">
    <property type="component" value="Unassembled WGS sequence"/>
</dbReference>
<dbReference type="InterPro" id="IPR005824">
    <property type="entry name" value="KOW"/>
</dbReference>
<comment type="similarity">
    <text evidence="2 8">Belongs to the SPT5 family.</text>
</comment>
<evidence type="ECO:0000256" key="9">
    <source>
        <dbReference type="SAM" id="MobiDB-lite"/>
    </source>
</evidence>
<organism evidence="13 14">
    <name type="scientific">Trichomonascus ciferrii</name>
    <dbReference type="NCBI Taxonomy" id="44093"/>
    <lineage>
        <taxon>Eukaryota</taxon>
        <taxon>Fungi</taxon>
        <taxon>Dikarya</taxon>
        <taxon>Ascomycota</taxon>
        <taxon>Saccharomycotina</taxon>
        <taxon>Dipodascomycetes</taxon>
        <taxon>Dipodascales</taxon>
        <taxon>Trichomonascaceae</taxon>
        <taxon>Trichomonascus</taxon>
        <taxon>Trichomonascus ciferrii complex</taxon>
    </lineage>
</organism>
<feature type="compositionally biased region" description="Acidic residues" evidence="9">
    <location>
        <begin position="51"/>
        <end position="96"/>
    </location>
</feature>
<dbReference type="InterPro" id="IPR014722">
    <property type="entry name" value="Rib_uL2_dom2"/>
</dbReference>
<evidence type="ECO:0000256" key="4">
    <source>
        <dbReference type="ARBA" id="ARBA00023163"/>
    </source>
</evidence>
<evidence type="ECO:0000259" key="10">
    <source>
        <dbReference type="SMART" id="SM00738"/>
    </source>
</evidence>
<feature type="compositionally biased region" description="Acidic residues" evidence="9">
    <location>
        <begin position="35"/>
        <end position="44"/>
    </location>
</feature>
<evidence type="ECO:0000259" key="12">
    <source>
        <dbReference type="SMART" id="SM01104"/>
    </source>
</evidence>
<dbReference type="InterPro" id="IPR039659">
    <property type="entry name" value="SPT5"/>
</dbReference>
<dbReference type="GO" id="GO:0006357">
    <property type="term" value="P:regulation of transcription by RNA polymerase II"/>
    <property type="evidence" value="ECO:0007669"/>
    <property type="project" value="InterPro"/>
</dbReference>
<dbReference type="InterPro" id="IPR039385">
    <property type="entry name" value="NGN_Euk"/>
</dbReference>
<comment type="subcellular location">
    <subcellularLocation>
        <location evidence="1 8">Nucleus</location>
    </subcellularLocation>
</comment>
<keyword evidence="5 8" id="KW-0539">Nucleus</keyword>
<sequence length="969" mass="105284">MSSMEIKDEDGQEEYDQTVAASSDADASEVKQSQEEQEQEEEEQGQMGDGEGGEGEEEGEGEDDDEEDEDEEDEEEFLDVEAEVDEDEEDVEEDEDGLIREDGFIQEPDVDEGDHNDDRLHREVDRHREALVEEDAERLASEYREKYGRSTASKYRGDSGYVPQRLLLPSVHDPNIWGVRCKPGKEKELVRAIMKKKVNLQYTKMPLEIFSAFQRDTFTGYVYIEARKQAAVMHALKGFTNVYPRNMVLVPIKEYPDMFRVNKSKEQELTPGTYVRIKRGKYQGDLAIVENLSENGLEARLKVVPRLDYGKSNVLDTAAVGGDAKRKRTTTTNRPPPRLFSSSEASQHDQGNLQRRGANSFIYSGEEYENGYLIKDFKVSFLNTENVEPRLEELTRFNNANDEGIDLQAVSQSLKEAAANVTFQNGDDVEVSTGEQAGMQGKVVSTHGTVATIVGTGDILHGQRIDVPAVNLRKRFSVGDHVRVVNGNYKDDTGMVVSVGKDSVTLLSDLSKTEITVFAKDLKAASDIGGTNVLENFELHDLVQLNSQTAGCIVNIERDSVGVLGQDGHLRNVSPSSITMKVTRGNNSATDRNGQEIRVGDTVKEISGEMRQGTILHIYRSTLFLHDRELKENLGVFVTRISNVTTIAAKGARGVLEKNNNTGGADLNKMNPAMQRNMAPPPVIRSGGRDRVLGQRVTIGRGSQYKGLTGTIRDSTETTARIELEAKSKVVNVDKVKLLFMDSRTGTMTIPYEQFVRRGRGPPGGAPNGPPRTGGQTPAWNNGGGKTPAWSSSGKIPAWAGGAGGGKTPAWADGKTPAWSGSKTPAWNAGSKTPAWNAGSKTPAWNAGSATPAWNAGNRTPAWNAGARTPAWNAGSRTPAFSGGDGGRTPAWNQGRTDAPTPGVGFSSYSAPTPGFTPGMSAPTPGVYRDDDISAPTPGAYDAKTPGAATAATPGVWDDDAPKYEPESP</sequence>
<gene>
    <name evidence="13" type="ORF">TRICI_001293</name>
</gene>
<feature type="region of interest" description="Disordered" evidence="9">
    <location>
        <begin position="817"/>
        <end position="969"/>
    </location>
</feature>
<accession>A0A642VAE4</accession>
<dbReference type="InterPro" id="IPR041977">
    <property type="entry name" value="KOW_Spt5_4"/>
</dbReference>
<feature type="domain" description="KOW" evidence="11">
    <location>
        <begin position="596"/>
        <end position="621"/>
    </location>
</feature>
<comment type="caution">
    <text evidence="13">The sequence shown here is derived from an EMBL/GenBank/DDBJ whole genome shotgun (WGS) entry which is preliminary data.</text>
</comment>
<dbReference type="InterPro" id="IPR041976">
    <property type="entry name" value="KOW_Spt5_3"/>
</dbReference>
<protein>
    <recommendedName>
        <fullName evidence="3 8">Transcription elongation factor SPT5</fullName>
    </recommendedName>
</protein>
<comment type="function">
    <text evidence="6 8">The SPT4-SPT5 complex mediates both activation and inhibition of transcription elongation, and plays a role in pre-mRNA processing. This complex seems to be important for the stability of the RNA polymerase II elongation machinery on the chromatin template but not for the inherent ability of this machinery to translocate down the gene.</text>
</comment>
<dbReference type="Gene3D" id="3.30.70.940">
    <property type="entry name" value="NusG, N-terminal domain"/>
    <property type="match status" value="1"/>
</dbReference>
<evidence type="ECO:0000256" key="3">
    <source>
        <dbReference type="ARBA" id="ARBA00020181"/>
    </source>
</evidence>
<dbReference type="PANTHER" id="PTHR11125:SF7">
    <property type="entry name" value="TRANSCRIPTION ELONGATION FACTOR SPT5"/>
    <property type="match status" value="1"/>
</dbReference>
<dbReference type="FunFam" id="3.30.70.940:FF:000005">
    <property type="entry name" value="Transcription elongation factor SPT5"/>
    <property type="match status" value="1"/>
</dbReference>
<dbReference type="SMART" id="SM00739">
    <property type="entry name" value="KOW"/>
    <property type="match status" value="4"/>
</dbReference>
<dbReference type="Pfam" id="PF23042">
    <property type="entry name" value="KOW1_SPT5"/>
    <property type="match status" value="1"/>
</dbReference>
<dbReference type="Pfam" id="PF12815">
    <property type="entry name" value="CTD"/>
    <property type="match status" value="1"/>
</dbReference>
<dbReference type="InterPro" id="IPR022581">
    <property type="entry name" value="Spt5_N"/>
</dbReference>
<evidence type="ECO:0000256" key="6">
    <source>
        <dbReference type="ARBA" id="ARBA00024691"/>
    </source>
</evidence>
<dbReference type="Pfam" id="PF23291">
    <property type="entry name" value="KOW4_SPT5"/>
    <property type="match status" value="1"/>
</dbReference>
<dbReference type="GO" id="GO:0003729">
    <property type="term" value="F:mRNA binding"/>
    <property type="evidence" value="ECO:0007669"/>
    <property type="project" value="TreeGrafter"/>
</dbReference>
<dbReference type="SUPFAM" id="SSF50104">
    <property type="entry name" value="Translation proteins SH3-like domain"/>
    <property type="match status" value="1"/>
</dbReference>
<keyword evidence="4 8" id="KW-0804">Transcription</keyword>
<feature type="domain" description="KOW" evidence="11">
    <location>
        <begin position="475"/>
        <end position="502"/>
    </location>
</feature>
<dbReference type="PANTHER" id="PTHR11125">
    <property type="entry name" value="SUPPRESSOR OF TY 5"/>
    <property type="match status" value="1"/>
</dbReference>
<dbReference type="CDD" id="cd06081">
    <property type="entry name" value="KOW_Spt5_1"/>
    <property type="match status" value="1"/>
</dbReference>
<proteinExistence type="inferred from homology"/>
<dbReference type="CDD" id="cd06082">
    <property type="entry name" value="KOW_Spt5_2"/>
    <property type="match status" value="1"/>
</dbReference>
<dbReference type="Pfam" id="PF23284">
    <property type="entry name" value="KOW2_Spt5"/>
    <property type="match status" value="1"/>
</dbReference>
<dbReference type="SMART" id="SM01104">
    <property type="entry name" value="CTD"/>
    <property type="match status" value="1"/>
</dbReference>
<evidence type="ECO:0000256" key="5">
    <source>
        <dbReference type="ARBA" id="ARBA00023242"/>
    </source>
</evidence>
<dbReference type="CDD" id="cd09888">
    <property type="entry name" value="NGN_Euk"/>
    <property type="match status" value="1"/>
</dbReference>